<sequence>MQGDLFAVNSLHIPLQLRVSRQIATIVHWRKPQEGWYKLNTDGASNVNQGISGARGILRDYLGRVILAFQEPLRTTTNTQAELRLELELGTFRTLSKASGNSLARLTKKSPTYFEKAIKQRISLPIKPALHNNITFFTRRDSQVRKKVAFLPSFLSRFVQKLGKLPQLRCGQGVHIRMEKVSNAGNAGMSFPPLMLLSTRTHLGCDSLFFVHNDNLIDAHDEMIILRCAGVGTDDSSVVAETFEHIGLSYPTSFTLFFIVRE</sequence>
<dbReference type="InterPro" id="IPR053151">
    <property type="entry name" value="RNase_H-like"/>
</dbReference>
<dbReference type="InterPro" id="IPR002156">
    <property type="entry name" value="RNaseH_domain"/>
</dbReference>
<dbReference type="GO" id="GO:0004523">
    <property type="term" value="F:RNA-DNA hybrid ribonuclease activity"/>
    <property type="evidence" value="ECO:0007669"/>
    <property type="project" value="InterPro"/>
</dbReference>
<dbReference type="SUPFAM" id="SSF53098">
    <property type="entry name" value="Ribonuclease H-like"/>
    <property type="match status" value="1"/>
</dbReference>
<organism evidence="2 3">
    <name type="scientific">Sesamum angolense</name>
    <dbReference type="NCBI Taxonomy" id="2727404"/>
    <lineage>
        <taxon>Eukaryota</taxon>
        <taxon>Viridiplantae</taxon>
        <taxon>Streptophyta</taxon>
        <taxon>Embryophyta</taxon>
        <taxon>Tracheophyta</taxon>
        <taxon>Spermatophyta</taxon>
        <taxon>Magnoliopsida</taxon>
        <taxon>eudicotyledons</taxon>
        <taxon>Gunneridae</taxon>
        <taxon>Pentapetalae</taxon>
        <taxon>asterids</taxon>
        <taxon>lamiids</taxon>
        <taxon>Lamiales</taxon>
        <taxon>Pedaliaceae</taxon>
        <taxon>Sesamum</taxon>
    </lineage>
</organism>
<dbReference type="Gene3D" id="3.30.420.10">
    <property type="entry name" value="Ribonuclease H-like superfamily/Ribonuclease H"/>
    <property type="match status" value="1"/>
</dbReference>
<dbReference type="InterPro" id="IPR036397">
    <property type="entry name" value="RNaseH_sf"/>
</dbReference>
<dbReference type="PANTHER" id="PTHR47723">
    <property type="entry name" value="OS05G0353850 PROTEIN"/>
    <property type="match status" value="1"/>
</dbReference>
<evidence type="ECO:0000259" key="1">
    <source>
        <dbReference type="Pfam" id="PF13456"/>
    </source>
</evidence>
<dbReference type="AlphaFoldDB" id="A0AAE2C3Y0"/>
<dbReference type="Pfam" id="PF13456">
    <property type="entry name" value="RVT_3"/>
    <property type="match status" value="1"/>
</dbReference>
<keyword evidence="3" id="KW-1185">Reference proteome</keyword>
<evidence type="ECO:0000313" key="2">
    <source>
        <dbReference type="EMBL" id="KAK4407795.1"/>
    </source>
</evidence>
<accession>A0AAE2C3Y0</accession>
<dbReference type="EMBL" id="JACGWL010000002">
    <property type="protein sequence ID" value="KAK4407795.1"/>
    <property type="molecule type" value="Genomic_DNA"/>
</dbReference>
<dbReference type="InterPro" id="IPR012337">
    <property type="entry name" value="RNaseH-like_sf"/>
</dbReference>
<proteinExistence type="predicted"/>
<comment type="caution">
    <text evidence="2">The sequence shown here is derived from an EMBL/GenBank/DDBJ whole genome shotgun (WGS) entry which is preliminary data.</text>
</comment>
<protein>
    <recommendedName>
        <fullName evidence="1">RNase H type-1 domain-containing protein</fullName>
    </recommendedName>
</protein>
<dbReference type="Proteomes" id="UP001289374">
    <property type="component" value="Unassembled WGS sequence"/>
</dbReference>
<dbReference type="GO" id="GO:0003676">
    <property type="term" value="F:nucleic acid binding"/>
    <property type="evidence" value="ECO:0007669"/>
    <property type="project" value="InterPro"/>
</dbReference>
<reference evidence="2" key="1">
    <citation type="submission" date="2020-06" db="EMBL/GenBank/DDBJ databases">
        <authorList>
            <person name="Li T."/>
            <person name="Hu X."/>
            <person name="Zhang T."/>
            <person name="Song X."/>
            <person name="Zhang H."/>
            <person name="Dai N."/>
            <person name="Sheng W."/>
            <person name="Hou X."/>
            <person name="Wei L."/>
        </authorList>
    </citation>
    <scope>NUCLEOTIDE SEQUENCE</scope>
    <source>
        <strain evidence="2">K16</strain>
        <tissue evidence="2">Leaf</tissue>
    </source>
</reference>
<feature type="domain" description="RNase H type-1" evidence="1">
    <location>
        <begin position="40"/>
        <end position="84"/>
    </location>
</feature>
<gene>
    <name evidence="2" type="ORF">Sango_0360500</name>
</gene>
<name>A0AAE2C3Y0_9LAMI</name>
<dbReference type="PANTHER" id="PTHR47723:SF19">
    <property type="entry name" value="POLYNUCLEOTIDYL TRANSFERASE, RIBONUCLEASE H-LIKE SUPERFAMILY PROTEIN"/>
    <property type="match status" value="1"/>
</dbReference>
<evidence type="ECO:0000313" key="3">
    <source>
        <dbReference type="Proteomes" id="UP001289374"/>
    </source>
</evidence>
<reference evidence="2" key="2">
    <citation type="journal article" date="2024" name="Plant">
        <title>Genomic evolution and insights into agronomic trait innovations of Sesamum species.</title>
        <authorList>
            <person name="Miao H."/>
            <person name="Wang L."/>
            <person name="Qu L."/>
            <person name="Liu H."/>
            <person name="Sun Y."/>
            <person name="Le M."/>
            <person name="Wang Q."/>
            <person name="Wei S."/>
            <person name="Zheng Y."/>
            <person name="Lin W."/>
            <person name="Duan Y."/>
            <person name="Cao H."/>
            <person name="Xiong S."/>
            <person name="Wang X."/>
            <person name="Wei L."/>
            <person name="Li C."/>
            <person name="Ma Q."/>
            <person name="Ju M."/>
            <person name="Zhao R."/>
            <person name="Li G."/>
            <person name="Mu C."/>
            <person name="Tian Q."/>
            <person name="Mei H."/>
            <person name="Zhang T."/>
            <person name="Gao T."/>
            <person name="Zhang H."/>
        </authorList>
    </citation>
    <scope>NUCLEOTIDE SEQUENCE</scope>
    <source>
        <strain evidence="2">K16</strain>
    </source>
</reference>